<organism evidence="1 2">
    <name type="scientific">Rhodocollybia butyracea</name>
    <dbReference type="NCBI Taxonomy" id="206335"/>
    <lineage>
        <taxon>Eukaryota</taxon>
        <taxon>Fungi</taxon>
        <taxon>Dikarya</taxon>
        <taxon>Basidiomycota</taxon>
        <taxon>Agaricomycotina</taxon>
        <taxon>Agaricomycetes</taxon>
        <taxon>Agaricomycetidae</taxon>
        <taxon>Agaricales</taxon>
        <taxon>Marasmiineae</taxon>
        <taxon>Omphalotaceae</taxon>
        <taxon>Rhodocollybia</taxon>
    </lineage>
</organism>
<protein>
    <submittedName>
        <fullName evidence="1">Uncharacterized protein</fullName>
    </submittedName>
</protein>
<dbReference type="OrthoDB" id="2422225at2759"/>
<sequence>HLNYLDANWMSLTLWQSWSEWGQLTAAAAIGIPVEGIIPTTNHLESFNAVLKRKYIQQHVHSGHRLRFDILIFLLITQILPQIYNHRHL</sequence>
<gene>
    <name evidence="1" type="ORF">BDP27DRAFT_1174676</name>
</gene>
<evidence type="ECO:0000313" key="1">
    <source>
        <dbReference type="EMBL" id="KAF9060371.1"/>
    </source>
</evidence>
<name>A0A9P5PBN6_9AGAR</name>
<evidence type="ECO:0000313" key="2">
    <source>
        <dbReference type="Proteomes" id="UP000772434"/>
    </source>
</evidence>
<feature type="non-terminal residue" evidence="1">
    <location>
        <position position="1"/>
    </location>
</feature>
<feature type="non-terminal residue" evidence="1">
    <location>
        <position position="89"/>
    </location>
</feature>
<dbReference type="Proteomes" id="UP000772434">
    <property type="component" value="Unassembled WGS sequence"/>
</dbReference>
<accession>A0A9P5PBN6</accession>
<comment type="caution">
    <text evidence="1">The sequence shown here is derived from an EMBL/GenBank/DDBJ whole genome shotgun (WGS) entry which is preliminary data.</text>
</comment>
<reference evidence="1" key="1">
    <citation type="submission" date="2020-11" db="EMBL/GenBank/DDBJ databases">
        <authorList>
            <consortium name="DOE Joint Genome Institute"/>
            <person name="Ahrendt S."/>
            <person name="Riley R."/>
            <person name="Andreopoulos W."/>
            <person name="Labutti K."/>
            <person name="Pangilinan J."/>
            <person name="Ruiz-Duenas F.J."/>
            <person name="Barrasa J.M."/>
            <person name="Sanchez-Garcia M."/>
            <person name="Camarero S."/>
            <person name="Miyauchi S."/>
            <person name="Serrano A."/>
            <person name="Linde D."/>
            <person name="Babiker R."/>
            <person name="Drula E."/>
            <person name="Ayuso-Fernandez I."/>
            <person name="Pacheco R."/>
            <person name="Padilla G."/>
            <person name="Ferreira P."/>
            <person name="Barriuso J."/>
            <person name="Kellner H."/>
            <person name="Castanera R."/>
            <person name="Alfaro M."/>
            <person name="Ramirez L."/>
            <person name="Pisabarro A.G."/>
            <person name="Kuo A."/>
            <person name="Tritt A."/>
            <person name="Lipzen A."/>
            <person name="He G."/>
            <person name="Yan M."/>
            <person name="Ng V."/>
            <person name="Cullen D."/>
            <person name="Martin F."/>
            <person name="Rosso M.-N."/>
            <person name="Henrissat B."/>
            <person name="Hibbett D."/>
            <person name="Martinez A.T."/>
            <person name="Grigoriev I.V."/>
        </authorList>
    </citation>
    <scope>NUCLEOTIDE SEQUENCE</scope>
    <source>
        <strain evidence="1">AH 40177</strain>
    </source>
</reference>
<proteinExistence type="predicted"/>
<dbReference type="AlphaFoldDB" id="A0A9P5PBN6"/>
<dbReference type="EMBL" id="JADNRY010000247">
    <property type="protein sequence ID" value="KAF9060371.1"/>
    <property type="molecule type" value="Genomic_DNA"/>
</dbReference>
<keyword evidence="2" id="KW-1185">Reference proteome</keyword>